<evidence type="ECO:0000313" key="2">
    <source>
        <dbReference type="Proteomes" id="UP000255423"/>
    </source>
</evidence>
<gene>
    <name evidence="1" type="ORF">SAMN05661053_2412</name>
</gene>
<evidence type="ECO:0000313" key="1">
    <source>
        <dbReference type="EMBL" id="SUQ24998.1"/>
    </source>
</evidence>
<protein>
    <submittedName>
        <fullName evidence="1">Uncharacterized protein</fullName>
    </submittedName>
</protein>
<name>A0A380S8E5_FIBSU</name>
<dbReference type="Proteomes" id="UP000255423">
    <property type="component" value="Unassembled WGS sequence"/>
</dbReference>
<dbReference type="RefSeq" id="WP_109573327.1">
    <property type="nucleotide sequence ID" value="NZ_UHJL01000003.1"/>
</dbReference>
<dbReference type="Gene3D" id="3.90.550.10">
    <property type="entry name" value="Spore Coat Polysaccharide Biosynthesis Protein SpsA, Chain A"/>
    <property type="match status" value="1"/>
</dbReference>
<reference evidence="1 2" key="1">
    <citation type="submission" date="2017-08" db="EMBL/GenBank/DDBJ databases">
        <authorList>
            <person name="de Groot N.N."/>
        </authorList>
    </citation>
    <scope>NUCLEOTIDE SEQUENCE [LARGE SCALE GENOMIC DNA]</scope>
    <source>
        <strain evidence="1 2">HM2</strain>
    </source>
</reference>
<dbReference type="EMBL" id="UHJL01000003">
    <property type="protein sequence ID" value="SUQ24998.1"/>
    <property type="molecule type" value="Genomic_DNA"/>
</dbReference>
<dbReference type="SUPFAM" id="SSF53448">
    <property type="entry name" value="Nucleotide-diphospho-sugar transferases"/>
    <property type="match status" value="1"/>
</dbReference>
<dbReference type="InterPro" id="IPR029044">
    <property type="entry name" value="Nucleotide-diphossugar_trans"/>
</dbReference>
<proteinExistence type="predicted"/>
<sequence>MEPYKVDVAVLLLFFTRTQHTKFTFEQIRKARPSKLFLYQDGPRDNKPDDVKNIKECREMVESMIDWECEVHRLYQEKNCGCDPSGYLSRKWMFSIVDKGIIIEDDIVASESFFPFCKELLDRYENDQRINMICGQNHLDEYDAGGADYFFCNSGSIWGWATWKRTIDSWDSQYKFLEDDYTMSRLSALKGKKWWEKFVKTCRWHKSTGKEYFESIRNSNQFVNNQINIVPSKNMICNIGIGEETTHSVPKITMFNRGIRKVFFQKTHEVSFPLKHPNYIIDDVIYVKKLRDVMNGNFWCRFFRIRRIEGILYRFFPVLGKIGCSDLLKRVKSFGFDC</sequence>
<organism evidence="1 2">
    <name type="scientific">Fibrobacter succinogenes</name>
    <name type="common">Bacteroides succinogenes</name>
    <dbReference type="NCBI Taxonomy" id="833"/>
    <lineage>
        <taxon>Bacteria</taxon>
        <taxon>Pseudomonadati</taxon>
        <taxon>Fibrobacterota</taxon>
        <taxon>Fibrobacteria</taxon>
        <taxon>Fibrobacterales</taxon>
        <taxon>Fibrobacteraceae</taxon>
        <taxon>Fibrobacter</taxon>
    </lineage>
</organism>
<dbReference type="AlphaFoldDB" id="A0A380S8E5"/>
<accession>A0A380S8E5</accession>